<dbReference type="Proteomes" id="UP000192578">
    <property type="component" value="Unassembled WGS sequence"/>
</dbReference>
<dbReference type="InterPro" id="IPR045048">
    <property type="entry name" value="FBXO31/39"/>
</dbReference>
<dbReference type="PANTHER" id="PTHR10706:SF130">
    <property type="entry name" value="F-BOX ONLY PROTEIN 31"/>
    <property type="match status" value="1"/>
</dbReference>
<sequence>MTSSEEGIGVIAGNGNFLSDLPLDILHKLLTEYVGAEGIASLEGAGPSMVAFCRDDALWRKLCCLELGLMGKELGGPCKRSRVISDETDADHLIEGSPMSFYTLFTELIYPCRGLFGRLLCSSATCYGDVITMTYDNGAIYGEVWFPPAKVTDTMKSLLDFVIYVDESTEEFEIFYEHSPTTKSTVLYPKLRNNIIRGSGLKEGSLKAVLAFIRRDFNQPYIQKVLDFIRRVGPSCPRPRNLFNVRLFPHSLRQWFFTDWIQPSNFPSPRQIYDRVIRSTAAGSCVLDGFFKGTYGAHGTELILMRIEEVSGKPHIVGLKIKGDPNVPAGVNSFQFGLHSNIRLNSTQQNDIAYLESLQHGPQWLSQDHQPQPFSLPDAATFLLRVDPEAPLPTSCIGRMVGSATIAEDGYRNPQSIVAHLVIFSPEKFLIMFLGPLDVASVFEKVSDMDRFTSFYR</sequence>
<evidence type="ECO:0000256" key="2">
    <source>
        <dbReference type="ARBA" id="ARBA00022786"/>
    </source>
</evidence>
<name>A0A1W0X6E1_HYPEX</name>
<evidence type="ECO:0000313" key="4">
    <source>
        <dbReference type="Proteomes" id="UP000192578"/>
    </source>
</evidence>
<organism evidence="3 4">
    <name type="scientific">Hypsibius exemplaris</name>
    <name type="common">Freshwater tardigrade</name>
    <dbReference type="NCBI Taxonomy" id="2072580"/>
    <lineage>
        <taxon>Eukaryota</taxon>
        <taxon>Metazoa</taxon>
        <taxon>Ecdysozoa</taxon>
        <taxon>Tardigrada</taxon>
        <taxon>Eutardigrada</taxon>
        <taxon>Parachela</taxon>
        <taxon>Hypsibioidea</taxon>
        <taxon>Hypsibiidae</taxon>
        <taxon>Hypsibius</taxon>
    </lineage>
</organism>
<gene>
    <name evidence="3" type="ORF">BV898_02989</name>
</gene>
<evidence type="ECO:0000256" key="1">
    <source>
        <dbReference type="ARBA" id="ARBA00004906"/>
    </source>
</evidence>
<dbReference type="EMBL" id="MTYJ01000014">
    <property type="protein sequence ID" value="OQV22938.1"/>
    <property type="molecule type" value="Genomic_DNA"/>
</dbReference>
<comment type="caution">
    <text evidence="3">The sequence shown here is derived from an EMBL/GenBank/DDBJ whole genome shotgun (WGS) entry which is preliminary data.</text>
</comment>
<dbReference type="AlphaFoldDB" id="A0A1W0X6E1"/>
<dbReference type="UniPathway" id="UPA00143"/>
<dbReference type="PANTHER" id="PTHR10706">
    <property type="entry name" value="F-BOX FAMILY PROTEIN"/>
    <property type="match status" value="1"/>
</dbReference>
<dbReference type="GO" id="GO:0016567">
    <property type="term" value="P:protein ubiquitination"/>
    <property type="evidence" value="ECO:0007669"/>
    <property type="project" value="UniProtKB-UniPathway"/>
</dbReference>
<dbReference type="InterPro" id="IPR036047">
    <property type="entry name" value="F-box-like_dom_sf"/>
</dbReference>
<keyword evidence="4" id="KW-1185">Reference proteome</keyword>
<evidence type="ECO:0008006" key="5">
    <source>
        <dbReference type="Google" id="ProtNLM"/>
    </source>
</evidence>
<dbReference type="Pfam" id="PF12014">
    <property type="entry name" value="Cyclin_D1_bind"/>
    <property type="match status" value="1"/>
</dbReference>
<comment type="pathway">
    <text evidence="1">Protein modification; protein ubiquitination.</text>
</comment>
<protein>
    <recommendedName>
        <fullName evidence="5">F-box domain-containing protein</fullName>
    </recommendedName>
</protein>
<dbReference type="SUPFAM" id="SSF81383">
    <property type="entry name" value="F-box domain"/>
    <property type="match status" value="1"/>
</dbReference>
<reference evidence="4" key="1">
    <citation type="submission" date="2017-01" db="EMBL/GenBank/DDBJ databases">
        <title>Comparative genomics of anhydrobiosis in the tardigrade Hypsibius dujardini.</title>
        <authorList>
            <person name="Yoshida Y."/>
            <person name="Koutsovoulos G."/>
            <person name="Laetsch D."/>
            <person name="Stevens L."/>
            <person name="Kumar S."/>
            <person name="Horikawa D."/>
            <person name="Ishino K."/>
            <person name="Komine S."/>
            <person name="Tomita M."/>
            <person name="Blaxter M."/>
            <person name="Arakawa K."/>
        </authorList>
    </citation>
    <scope>NUCLEOTIDE SEQUENCE [LARGE SCALE GENOMIC DNA]</scope>
    <source>
        <strain evidence="4">Z151</strain>
    </source>
</reference>
<keyword evidence="2" id="KW-0833">Ubl conjugation pathway</keyword>
<dbReference type="OrthoDB" id="722566at2759"/>
<accession>A0A1W0X6E1</accession>
<evidence type="ECO:0000313" key="3">
    <source>
        <dbReference type="EMBL" id="OQV22938.1"/>
    </source>
</evidence>
<proteinExistence type="predicted"/>